<proteinExistence type="predicted"/>
<evidence type="ECO:0000256" key="1">
    <source>
        <dbReference type="ARBA" id="ARBA00004138"/>
    </source>
</evidence>
<dbReference type="AlphaFoldDB" id="A0A5C6PD30"/>
<evidence type="ECO:0000313" key="8">
    <source>
        <dbReference type="Proteomes" id="UP000324091"/>
    </source>
</evidence>
<accession>A0A5C6PD30</accession>
<organism evidence="7 8">
    <name type="scientific">Takifugu flavidus</name>
    <name type="common">sansaifugu</name>
    <dbReference type="NCBI Taxonomy" id="433684"/>
    <lineage>
        <taxon>Eukaryota</taxon>
        <taxon>Metazoa</taxon>
        <taxon>Chordata</taxon>
        <taxon>Craniata</taxon>
        <taxon>Vertebrata</taxon>
        <taxon>Euteleostomi</taxon>
        <taxon>Actinopterygii</taxon>
        <taxon>Neopterygii</taxon>
        <taxon>Teleostei</taxon>
        <taxon>Neoteleostei</taxon>
        <taxon>Acanthomorphata</taxon>
        <taxon>Eupercaria</taxon>
        <taxon>Tetraodontiformes</taxon>
        <taxon>Tetradontoidea</taxon>
        <taxon>Tetraodontidae</taxon>
        <taxon>Takifugu</taxon>
    </lineage>
</organism>
<dbReference type="InterPro" id="IPR013783">
    <property type="entry name" value="Ig-like_fold"/>
</dbReference>
<dbReference type="EMBL" id="RHFK02000005">
    <property type="protein sequence ID" value="TWW76140.1"/>
    <property type="molecule type" value="Genomic_DNA"/>
</dbReference>
<dbReference type="GO" id="GO:1904158">
    <property type="term" value="P:axonemal central apparatus assembly"/>
    <property type="evidence" value="ECO:0007669"/>
    <property type="project" value="TreeGrafter"/>
</dbReference>
<dbReference type="Gene3D" id="2.60.40.10">
    <property type="entry name" value="Immunoglobulins"/>
    <property type="match status" value="2"/>
</dbReference>
<dbReference type="PANTHER" id="PTHR23053:SF0">
    <property type="entry name" value="HYDROCEPHALUS-INDUCING PROTEIN HOMOLOG"/>
    <property type="match status" value="1"/>
</dbReference>
<dbReference type="InterPro" id="IPR053879">
    <property type="entry name" value="HYDIN_VesB_CFA65-like_Ig"/>
</dbReference>
<evidence type="ECO:0000256" key="4">
    <source>
        <dbReference type="ARBA" id="ARBA00023069"/>
    </source>
</evidence>
<dbReference type="GO" id="GO:0003341">
    <property type="term" value="P:cilium movement"/>
    <property type="evidence" value="ECO:0007669"/>
    <property type="project" value="TreeGrafter"/>
</dbReference>
<keyword evidence="4" id="KW-0969">Cilium</keyword>
<gene>
    <name evidence="7" type="ORF">D4764_13G0008020</name>
</gene>
<evidence type="ECO:0000313" key="7">
    <source>
        <dbReference type="EMBL" id="TWW76140.1"/>
    </source>
</evidence>
<comment type="subcellular location">
    <subcellularLocation>
        <location evidence="1">Cell projection</location>
        <location evidence="1">Cilium</location>
    </subcellularLocation>
    <subcellularLocation>
        <location evidence="2">Cytoplasm</location>
    </subcellularLocation>
</comment>
<comment type="caution">
    <text evidence="7">The sequence shown here is derived from an EMBL/GenBank/DDBJ whole genome shotgun (WGS) entry which is preliminary data.</text>
</comment>
<dbReference type="PANTHER" id="PTHR23053">
    <property type="entry name" value="DLEC1 DELETED IN LUNG AND ESOPHAGEAL CANCER 1"/>
    <property type="match status" value="1"/>
</dbReference>
<feature type="domain" description="HYDIN/VesB/CFA65-like Ig-like" evidence="6">
    <location>
        <begin position="44"/>
        <end position="126"/>
    </location>
</feature>
<keyword evidence="5" id="KW-0966">Cell projection</keyword>
<dbReference type="InterPro" id="IPR033305">
    <property type="entry name" value="Hydin-like"/>
</dbReference>
<keyword evidence="8" id="KW-1185">Reference proteome</keyword>
<reference evidence="7 8" key="1">
    <citation type="submission" date="2019-04" db="EMBL/GenBank/DDBJ databases">
        <title>Chromosome genome assembly for Takifugu flavidus.</title>
        <authorList>
            <person name="Xiao S."/>
        </authorList>
    </citation>
    <scope>NUCLEOTIDE SEQUENCE [LARGE SCALE GENOMIC DNA]</scope>
    <source>
        <strain evidence="7">HTHZ2018</strain>
        <tissue evidence="7">Muscle</tissue>
    </source>
</reference>
<dbReference type="GO" id="GO:0005930">
    <property type="term" value="C:axoneme"/>
    <property type="evidence" value="ECO:0007669"/>
    <property type="project" value="TreeGrafter"/>
</dbReference>
<dbReference type="Pfam" id="PF22544">
    <property type="entry name" value="HYDIN_VesB_CFA65-like_Ig"/>
    <property type="match status" value="1"/>
</dbReference>
<sequence>MAATYTICFTPQEHKAAKMETGEIESEEDRESLEVPVLAIGPRAVLDFKTEYRFPTCAVKGSTEMTHLVRNVGNGPANFTLVTQRPFSVTPPAGTLGVFESTQVTVVFSPMTVGEHSRALTLHYHTGGGVEHNWWQLALQAGEDVHIRLHGSSEEVDVHLEPDLVHLTQTYISLSTVNRTVSLINKHNVPLRYCWTTVSSKQELNLMRRSSQFLQHEEQQERRNESDSTEFQRLSALPDASQGFTGPAEQDLRLSCSHGCITVEPAEGEVWPNIPVELNIVFKPEEAKLYQETIYCDITATGRKWKPSAAVAEAKTSLRHRDIVGHVQHGRNGLGMEATTPTWQKATPAERRHMVVEEVRHQEEAARCAKAVSQAQQGRWMKWEGVERRRITWSELWSMEASRLSFTIRAVYDVLPSPTNLHLWYGEEPACPQCAAPASLKHILVGCKISLTQGRYTWRHNQVLKCLAAELEKRRVKINSMPPNSQPVAPWKMSFVRGGEKRGSKPAPPEAGALTVARDWEMRVDLSQRLIFPSEIAVTNLRPDLVLWSKSCRRVFIVELTVPWEEAIGEAYEWKRLRYANLAAEAEGRGWSVKVWPVEVGCRGFVSRTTTKLLKEMGIRGQAQRRAVKELAATAEQSSHWLWLKRRDISWAAK</sequence>
<evidence type="ECO:0000256" key="2">
    <source>
        <dbReference type="ARBA" id="ARBA00004496"/>
    </source>
</evidence>
<evidence type="ECO:0000256" key="5">
    <source>
        <dbReference type="ARBA" id="ARBA00023273"/>
    </source>
</evidence>
<protein>
    <submittedName>
        <fullName evidence="7">Hydrocephalus-inducing protein-like protein</fullName>
    </submittedName>
</protein>
<keyword evidence="3" id="KW-0963">Cytoplasm</keyword>
<dbReference type="Proteomes" id="UP000324091">
    <property type="component" value="Chromosome 13"/>
</dbReference>
<evidence type="ECO:0000256" key="3">
    <source>
        <dbReference type="ARBA" id="ARBA00022490"/>
    </source>
</evidence>
<name>A0A5C6PD30_9TELE</name>
<evidence type="ECO:0000259" key="6">
    <source>
        <dbReference type="Pfam" id="PF22544"/>
    </source>
</evidence>